<sequence>DLFYGQEALSQICHRFITFLFTCPDHPPTPVAANNTQARLPYFITYTLHHTKLNEAVTYAILILLQRLKARFSTTKALSSHRLFISAIMIIMICNNTYSNKSPSFASST</sequence>
<keyword evidence="2" id="KW-1185">Reference proteome</keyword>
<dbReference type="Proteomes" id="UP000308600">
    <property type="component" value="Unassembled WGS sequence"/>
</dbReference>
<evidence type="ECO:0000313" key="1">
    <source>
        <dbReference type="EMBL" id="TFK70518.1"/>
    </source>
</evidence>
<proteinExistence type="predicted"/>
<gene>
    <name evidence="1" type="ORF">BDN72DRAFT_740143</name>
</gene>
<feature type="non-terminal residue" evidence="1">
    <location>
        <position position="1"/>
    </location>
</feature>
<name>A0ACD3AXR7_9AGAR</name>
<protein>
    <submittedName>
        <fullName evidence="1">Uncharacterized protein</fullName>
    </submittedName>
</protein>
<dbReference type="EMBL" id="ML208312">
    <property type="protein sequence ID" value="TFK70518.1"/>
    <property type="molecule type" value="Genomic_DNA"/>
</dbReference>
<reference evidence="1 2" key="1">
    <citation type="journal article" date="2019" name="Nat. Ecol. Evol.">
        <title>Megaphylogeny resolves global patterns of mushroom evolution.</title>
        <authorList>
            <person name="Varga T."/>
            <person name="Krizsan K."/>
            <person name="Foldi C."/>
            <person name="Dima B."/>
            <person name="Sanchez-Garcia M."/>
            <person name="Sanchez-Ramirez S."/>
            <person name="Szollosi G.J."/>
            <person name="Szarkandi J.G."/>
            <person name="Papp V."/>
            <person name="Albert L."/>
            <person name="Andreopoulos W."/>
            <person name="Angelini C."/>
            <person name="Antonin V."/>
            <person name="Barry K.W."/>
            <person name="Bougher N.L."/>
            <person name="Buchanan P."/>
            <person name="Buyck B."/>
            <person name="Bense V."/>
            <person name="Catcheside P."/>
            <person name="Chovatia M."/>
            <person name="Cooper J."/>
            <person name="Damon W."/>
            <person name="Desjardin D."/>
            <person name="Finy P."/>
            <person name="Geml J."/>
            <person name="Haridas S."/>
            <person name="Hughes K."/>
            <person name="Justo A."/>
            <person name="Karasinski D."/>
            <person name="Kautmanova I."/>
            <person name="Kiss B."/>
            <person name="Kocsube S."/>
            <person name="Kotiranta H."/>
            <person name="LaButti K.M."/>
            <person name="Lechner B.E."/>
            <person name="Liimatainen K."/>
            <person name="Lipzen A."/>
            <person name="Lukacs Z."/>
            <person name="Mihaltcheva S."/>
            <person name="Morgado L.N."/>
            <person name="Niskanen T."/>
            <person name="Noordeloos M.E."/>
            <person name="Ohm R.A."/>
            <person name="Ortiz-Santana B."/>
            <person name="Ovrebo C."/>
            <person name="Racz N."/>
            <person name="Riley R."/>
            <person name="Savchenko A."/>
            <person name="Shiryaev A."/>
            <person name="Soop K."/>
            <person name="Spirin V."/>
            <person name="Szebenyi C."/>
            <person name="Tomsovsky M."/>
            <person name="Tulloss R.E."/>
            <person name="Uehling J."/>
            <person name="Grigoriev I.V."/>
            <person name="Vagvolgyi C."/>
            <person name="Papp T."/>
            <person name="Martin F.M."/>
            <person name="Miettinen O."/>
            <person name="Hibbett D.S."/>
            <person name="Nagy L.G."/>
        </authorList>
    </citation>
    <scope>NUCLEOTIDE SEQUENCE [LARGE SCALE GENOMIC DNA]</scope>
    <source>
        <strain evidence="1 2">NL-1719</strain>
    </source>
</reference>
<evidence type="ECO:0000313" key="2">
    <source>
        <dbReference type="Proteomes" id="UP000308600"/>
    </source>
</evidence>
<organism evidence="1 2">
    <name type="scientific">Pluteus cervinus</name>
    <dbReference type="NCBI Taxonomy" id="181527"/>
    <lineage>
        <taxon>Eukaryota</taxon>
        <taxon>Fungi</taxon>
        <taxon>Dikarya</taxon>
        <taxon>Basidiomycota</taxon>
        <taxon>Agaricomycotina</taxon>
        <taxon>Agaricomycetes</taxon>
        <taxon>Agaricomycetidae</taxon>
        <taxon>Agaricales</taxon>
        <taxon>Pluteineae</taxon>
        <taxon>Pluteaceae</taxon>
        <taxon>Pluteus</taxon>
    </lineage>
</organism>
<feature type="non-terminal residue" evidence="1">
    <location>
        <position position="109"/>
    </location>
</feature>
<accession>A0ACD3AXR7</accession>